<dbReference type="Proteomes" id="UP000243579">
    <property type="component" value="Unassembled WGS sequence"/>
</dbReference>
<feature type="compositionally biased region" description="Basic and acidic residues" evidence="1">
    <location>
        <begin position="53"/>
        <end position="62"/>
    </location>
</feature>
<evidence type="ECO:0000313" key="2">
    <source>
        <dbReference type="EMBL" id="OQR89223.1"/>
    </source>
</evidence>
<keyword evidence="3" id="KW-1185">Reference proteome</keyword>
<organism evidence="2 3">
    <name type="scientific">Achlya hypogyna</name>
    <name type="common">Oomycete</name>
    <name type="synonym">Protoachlya hypogyna</name>
    <dbReference type="NCBI Taxonomy" id="1202772"/>
    <lineage>
        <taxon>Eukaryota</taxon>
        <taxon>Sar</taxon>
        <taxon>Stramenopiles</taxon>
        <taxon>Oomycota</taxon>
        <taxon>Saprolegniomycetes</taxon>
        <taxon>Saprolegniales</taxon>
        <taxon>Achlyaceae</taxon>
        <taxon>Achlya</taxon>
    </lineage>
</organism>
<evidence type="ECO:0000256" key="1">
    <source>
        <dbReference type="SAM" id="MobiDB-lite"/>
    </source>
</evidence>
<dbReference type="AlphaFoldDB" id="A0A1V9YUH6"/>
<reference evidence="2 3" key="1">
    <citation type="journal article" date="2014" name="Genome Biol. Evol.">
        <title>The secreted proteins of Achlya hypogyna and Thraustotheca clavata identify the ancestral oomycete secretome and reveal gene acquisitions by horizontal gene transfer.</title>
        <authorList>
            <person name="Misner I."/>
            <person name="Blouin N."/>
            <person name="Leonard G."/>
            <person name="Richards T.A."/>
            <person name="Lane C.E."/>
        </authorList>
    </citation>
    <scope>NUCLEOTIDE SEQUENCE [LARGE SCALE GENOMIC DNA]</scope>
    <source>
        <strain evidence="2 3">ATCC 48635</strain>
    </source>
</reference>
<sequence>MATQLRFKLRILRSPFESGVVKVQAGGAHKLTDPERDLLRVFELDDNNSDSDTSTKEHENSRFHALNLLKNKRQRL</sequence>
<accession>A0A1V9YUH6</accession>
<evidence type="ECO:0000313" key="3">
    <source>
        <dbReference type="Proteomes" id="UP000243579"/>
    </source>
</evidence>
<name>A0A1V9YUH6_ACHHY</name>
<dbReference type="EMBL" id="JNBR01000885">
    <property type="protein sequence ID" value="OQR89223.1"/>
    <property type="molecule type" value="Genomic_DNA"/>
</dbReference>
<comment type="caution">
    <text evidence="2">The sequence shown here is derived from an EMBL/GenBank/DDBJ whole genome shotgun (WGS) entry which is preliminary data.</text>
</comment>
<feature type="region of interest" description="Disordered" evidence="1">
    <location>
        <begin position="46"/>
        <end position="76"/>
    </location>
</feature>
<protein>
    <submittedName>
        <fullName evidence="2">Uncharacterized protein</fullName>
    </submittedName>
</protein>
<gene>
    <name evidence="2" type="ORF">ACHHYP_20270</name>
</gene>
<proteinExistence type="predicted"/>